<dbReference type="PANTHER" id="PTHR20854">
    <property type="entry name" value="INOSITOL MONOPHOSPHATASE"/>
    <property type="match status" value="1"/>
</dbReference>
<gene>
    <name evidence="1" type="ORF">ACFQ4B_19510</name>
</gene>
<comment type="caution">
    <text evidence="1">The sequence shown here is derived from an EMBL/GenBank/DDBJ whole genome shotgun (WGS) entry which is preliminary data.</text>
</comment>
<keyword evidence="2" id="KW-1185">Reference proteome</keyword>
<dbReference type="EMBL" id="JBHTLU010000023">
    <property type="protein sequence ID" value="MFD1222314.1"/>
    <property type="molecule type" value="Genomic_DNA"/>
</dbReference>
<dbReference type="Gene3D" id="3.40.190.80">
    <property type="match status" value="1"/>
</dbReference>
<proteinExistence type="predicted"/>
<dbReference type="SUPFAM" id="SSF56655">
    <property type="entry name" value="Carbohydrate phosphatase"/>
    <property type="match status" value="1"/>
</dbReference>
<name>A0ABW3UPS7_9BACL</name>
<reference evidence="2" key="1">
    <citation type="journal article" date="2019" name="Int. J. Syst. Evol. Microbiol.">
        <title>The Global Catalogue of Microorganisms (GCM) 10K type strain sequencing project: providing services to taxonomists for standard genome sequencing and annotation.</title>
        <authorList>
            <consortium name="The Broad Institute Genomics Platform"/>
            <consortium name="The Broad Institute Genome Sequencing Center for Infectious Disease"/>
            <person name="Wu L."/>
            <person name="Ma J."/>
        </authorList>
    </citation>
    <scope>NUCLEOTIDE SEQUENCE [LARGE SCALE GENOMIC DNA]</scope>
    <source>
        <strain evidence="2">CCUG 53270</strain>
    </source>
</reference>
<dbReference type="RefSeq" id="WP_345589430.1">
    <property type="nucleotide sequence ID" value="NZ_BAABJG010000018.1"/>
</dbReference>
<organism evidence="1 2">
    <name type="scientific">Paenibacillus vulneris</name>
    <dbReference type="NCBI Taxonomy" id="1133364"/>
    <lineage>
        <taxon>Bacteria</taxon>
        <taxon>Bacillati</taxon>
        <taxon>Bacillota</taxon>
        <taxon>Bacilli</taxon>
        <taxon>Bacillales</taxon>
        <taxon>Paenibacillaceae</taxon>
        <taxon>Paenibacillus</taxon>
    </lineage>
</organism>
<dbReference type="PANTHER" id="PTHR20854:SF4">
    <property type="entry name" value="INOSITOL-1-MONOPHOSPHATASE-RELATED"/>
    <property type="match status" value="1"/>
</dbReference>
<evidence type="ECO:0000313" key="1">
    <source>
        <dbReference type="EMBL" id="MFD1222314.1"/>
    </source>
</evidence>
<accession>A0ABW3UPS7</accession>
<dbReference type="Gene3D" id="3.30.540.10">
    <property type="entry name" value="Fructose-1,6-Bisphosphatase, subunit A, domain 1"/>
    <property type="match status" value="1"/>
</dbReference>
<dbReference type="PRINTS" id="PR00377">
    <property type="entry name" value="IMPHPHTASES"/>
</dbReference>
<evidence type="ECO:0000313" key="2">
    <source>
        <dbReference type="Proteomes" id="UP001597180"/>
    </source>
</evidence>
<dbReference type="Pfam" id="PF00459">
    <property type="entry name" value="Inositol_P"/>
    <property type="match status" value="1"/>
</dbReference>
<dbReference type="InterPro" id="IPR000760">
    <property type="entry name" value="Inositol_monophosphatase-like"/>
</dbReference>
<dbReference type="Proteomes" id="UP001597180">
    <property type="component" value="Unassembled WGS sequence"/>
</dbReference>
<sequence>MESVITLAEEIAVQAAKAAGAVARNLFQQGFTVEEKDDNGDLLTEADLLAEQIILHSIRTVFPDHQIHSEEAGLSGSEGDWLWMVDPLDGTNNFAIGLPLFGVSITLIHRSVPVLGVIYDTMQDKVYIAKQGSGATCNAEELRMPWKPEPKRLTVGWIQGHQVQRDEPALRLRGHIESHTKRMLRLWAPTLQWAMLARGQIDGVVLYQSEGDDLYSGLLLVREAGGLVMDFDGQPFHGMKPEPCIIACPPDRKEAMLQLVREGMVSAAGSIR</sequence>
<protein>
    <submittedName>
        <fullName evidence="1">Inositol monophosphatase family protein</fullName>
    </submittedName>
</protein>